<name>A0A5J4U1M3_9EUKA</name>
<accession>A0A5J4U1M3</accession>
<protein>
    <submittedName>
        <fullName evidence="2">Uncharacterized protein</fullName>
    </submittedName>
</protein>
<feature type="compositionally biased region" description="Basic and acidic residues" evidence="1">
    <location>
        <begin position="101"/>
        <end position="115"/>
    </location>
</feature>
<feature type="region of interest" description="Disordered" evidence="1">
    <location>
        <begin position="96"/>
        <end position="128"/>
    </location>
</feature>
<sequence>MNKDKPSSKSQQLETQTQKTTHRGEVKQRQKRIERELQQLQANQQLEQQENNDFNNINIDIFDIQGTVGQLTGLYASSGAQRQGLNAGLRLKETGSISASNREKTDRQINDSHEDNAEEEEDEQTDQAAQIKNKDYRVNIISQLQIQENLGTQPYNSQGLNAFSQMDKDNPGLALVGVQVKLKKGRGSKKSKIEGLSASNESSQGSNAQAQTKTAFAGPKPKVTPKGGTKKTKWDIPEANNSNDEDDWEQNPCSNRDTPTKGAQR</sequence>
<dbReference type="Proteomes" id="UP000324800">
    <property type="component" value="Unassembled WGS sequence"/>
</dbReference>
<feature type="region of interest" description="Disordered" evidence="1">
    <location>
        <begin position="184"/>
        <end position="265"/>
    </location>
</feature>
<feature type="compositionally biased region" description="Acidic residues" evidence="1">
    <location>
        <begin position="116"/>
        <end position="125"/>
    </location>
</feature>
<gene>
    <name evidence="2" type="ORF">EZS28_040216</name>
</gene>
<feature type="compositionally biased region" description="Basic and acidic residues" evidence="1">
    <location>
        <begin position="22"/>
        <end position="32"/>
    </location>
</feature>
<feature type="compositionally biased region" description="Low complexity" evidence="1">
    <location>
        <begin position="218"/>
        <end position="227"/>
    </location>
</feature>
<feature type="compositionally biased region" description="Polar residues" evidence="1">
    <location>
        <begin position="197"/>
        <end position="214"/>
    </location>
</feature>
<feature type="region of interest" description="Disordered" evidence="1">
    <location>
        <begin position="1"/>
        <end position="32"/>
    </location>
</feature>
<evidence type="ECO:0000313" key="2">
    <source>
        <dbReference type="EMBL" id="KAA6364258.1"/>
    </source>
</evidence>
<comment type="caution">
    <text evidence="2">The sequence shown here is derived from an EMBL/GenBank/DDBJ whole genome shotgun (WGS) entry which is preliminary data.</text>
</comment>
<dbReference type="EMBL" id="SNRW01021885">
    <property type="protein sequence ID" value="KAA6364258.1"/>
    <property type="molecule type" value="Genomic_DNA"/>
</dbReference>
<feature type="compositionally biased region" description="Polar residues" evidence="1">
    <location>
        <begin position="8"/>
        <end position="19"/>
    </location>
</feature>
<feature type="compositionally biased region" description="Polar residues" evidence="1">
    <location>
        <begin position="251"/>
        <end position="265"/>
    </location>
</feature>
<evidence type="ECO:0000313" key="3">
    <source>
        <dbReference type="Proteomes" id="UP000324800"/>
    </source>
</evidence>
<dbReference type="AlphaFoldDB" id="A0A5J4U1M3"/>
<reference evidence="2 3" key="1">
    <citation type="submission" date="2019-03" db="EMBL/GenBank/DDBJ databases">
        <title>Single cell metagenomics reveals metabolic interactions within the superorganism composed of flagellate Streblomastix strix and complex community of Bacteroidetes bacteria on its surface.</title>
        <authorList>
            <person name="Treitli S.C."/>
            <person name="Kolisko M."/>
            <person name="Husnik F."/>
            <person name="Keeling P."/>
            <person name="Hampl V."/>
        </authorList>
    </citation>
    <scope>NUCLEOTIDE SEQUENCE [LARGE SCALE GENOMIC DNA]</scope>
    <source>
        <strain evidence="2">ST1C</strain>
    </source>
</reference>
<organism evidence="2 3">
    <name type="scientific">Streblomastix strix</name>
    <dbReference type="NCBI Taxonomy" id="222440"/>
    <lineage>
        <taxon>Eukaryota</taxon>
        <taxon>Metamonada</taxon>
        <taxon>Preaxostyla</taxon>
        <taxon>Oxymonadida</taxon>
        <taxon>Streblomastigidae</taxon>
        <taxon>Streblomastix</taxon>
    </lineage>
</organism>
<proteinExistence type="predicted"/>
<evidence type="ECO:0000256" key="1">
    <source>
        <dbReference type="SAM" id="MobiDB-lite"/>
    </source>
</evidence>